<dbReference type="Pfam" id="PF01645">
    <property type="entry name" value="Glu_synthase"/>
    <property type="match status" value="1"/>
</dbReference>
<dbReference type="GO" id="GO:0051538">
    <property type="term" value="F:3 iron, 4 sulfur cluster binding"/>
    <property type="evidence" value="ECO:0007669"/>
    <property type="project" value="UniProtKB-KW"/>
</dbReference>
<feature type="domain" description="Glutamine amidotransferase type-2" evidence="22">
    <location>
        <begin position="21"/>
        <end position="417"/>
    </location>
</feature>
<dbReference type="Gene3D" id="3.60.20.10">
    <property type="entry name" value="Glutamine Phosphoribosylpyrophosphate, subunit 1, domain 1"/>
    <property type="match status" value="1"/>
</dbReference>
<dbReference type="GO" id="GO:0006537">
    <property type="term" value="P:glutamate biosynthetic process"/>
    <property type="evidence" value="ECO:0007669"/>
    <property type="project" value="UniProtKB-KW"/>
</dbReference>
<evidence type="ECO:0000256" key="17">
    <source>
        <dbReference type="ARBA" id="ARBA00037898"/>
    </source>
</evidence>
<dbReference type="OrthoDB" id="9758182at2"/>
<accession>A0A0G3EGK1</accession>
<evidence type="ECO:0000256" key="6">
    <source>
        <dbReference type="ARBA" id="ARBA00022605"/>
    </source>
</evidence>
<dbReference type="Pfam" id="PF04898">
    <property type="entry name" value="Glu_syn_central"/>
    <property type="match status" value="1"/>
</dbReference>
<keyword evidence="24" id="KW-1185">Reference proteome</keyword>
<reference evidence="24" key="1">
    <citation type="submission" date="2015-02" db="EMBL/GenBank/DDBJ databases">
        <title>Description and complete genome sequence of the first cultured representative of the subdivision 5 of the Verrucomicrobia phylum.</title>
        <authorList>
            <person name="Spring S."/>
            <person name="Bunk B."/>
            <person name="Sproer C."/>
            <person name="Klenk H.-P."/>
        </authorList>
    </citation>
    <scope>NUCLEOTIDE SEQUENCE [LARGE SCALE GENOMIC DNA]</scope>
    <source>
        <strain evidence="24">L21-Fru-AB</strain>
    </source>
</reference>
<evidence type="ECO:0000256" key="5">
    <source>
        <dbReference type="ARBA" id="ARBA00012079"/>
    </source>
</evidence>
<dbReference type="Proteomes" id="UP000035268">
    <property type="component" value="Chromosome"/>
</dbReference>
<dbReference type="NCBIfam" id="NF008730">
    <property type="entry name" value="PRK11750.1"/>
    <property type="match status" value="1"/>
</dbReference>
<dbReference type="Pfam" id="PF01493">
    <property type="entry name" value="GXGXG"/>
    <property type="match status" value="1"/>
</dbReference>
<keyword evidence="12 23" id="KW-0560">Oxidoreductase</keyword>
<dbReference type="InterPro" id="IPR002489">
    <property type="entry name" value="Glu_synth_asu_C"/>
</dbReference>
<evidence type="ECO:0000256" key="20">
    <source>
        <dbReference type="ARBA" id="ARBA00079921"/>
    </source>
</evidence>
<evidence type="ECO:0000256" key="4">
    <source>
        <dbReference type="ARBA" id="ARBA00009716"/>
    </source>
</evidence>
<evidence type="ECO:0000256" key="19">
    <source>
        <dbReference type="ARBA" id="ARBA00072108"/>
    </source>
</evidence>
<dbReference type="GO" id="GO:0046872">
    <property type="term" value="F:metal ion binding"/>
    <property type="evidence" value="ECO:0007669"/>
    <property type="project" value="UniProtKB-KW"/>
</dbReference>
<keyword evidence="9" id="KW-0479">Metal-binding</keyword>
<keyword evidence="7" id="KW-0285">Flavoprotein</keyword>
<evidence type="ECO:0000256" key="3">
    <source>
        <dbReference type="ARBA" id="ARBA00001974"/>
    </source>
</evidence>
<feature type="coiled-coil region" evidence="21">
    <location>
        <begin position="1433"/>
        <end position="1460"/>
    </location>
</feature>
<evidence type="ECO:0000256" key="18">
    <source>
        <dbReference type="ARBA" id="ARBA00048151"/>
    </source>
</evidence>
<dbReference type="InterPro" id="IPR050711">
    <property type="entry name" value="ET-N_metabolism_enzyme"/>
</dbReference>
<keyword evidence="8" id="KW-0288">FMN</keyword>
<keyword evidence="6" id="KW-0028">Amino-acid biosynthesis</keyword>
<dbReference type="FunFam" id="3.20.20.70:FF:000053">
    <property type="entry name" value="Glutamate synthase large subunit"/>
    <property type="match status" value="1"/>
</dbReference>
<dbReference type="SUPFAM" id="SSF56235">
    <property type="entry name" value="N-terminal nucleophile aminohydrolases (Ntn hydrolases)"/>
    <property type="match status" value="1"/>
</dbReference>
<organism evidence="23 24">
    <name type="scientific">Kiritimatiella glycovorans</name>
    <dbReference type="NCBI Taxonomy" id="1307763"/>
    <lineage>
        <taxon>Bacteria</taxon>
        <taxon>Pseudomonadati</taxon>
        <taxon>Kiritimatiellota</taxon>
        <taxon>Kiritimatiellia</taxon>
        <taxon>Kiritimatiellales</taxon>
        <taxon>Kiritimatiellaceae</taxon>
        <taxon>Kiritimatiella</taxon>
    </lineage>
</organism>
<dbReference type="InterPro" id="IPR013785">
    <property type="entry name" value="Aldolase_TIM"/>
</dbReference>
<reference evidence="23 24" key="2">
    <citation type="journal article" date="2016" name="ISME J.">
        <title>Characterization of the first cultured representative of Verrucomicrobia subdivision 5 indicates the proposal of a novel phylum.</title>
        <authorList>
            <person name="Spring S."/>
            <person name="Bunk B."/>
            <person name="Sproer C."/>
            <person name="Schumann P."/>
            <person name="Rohde M."/>
            <person name="Tindall B.J."/>
            <person name="Klenk H.P."/>
        </authorList>
    </citation>
    <scope>NUCLEOTIDE SEQUENCE [LARGE SCALE GENOMIC DNA]</scope>
    <source>
        <strain evidence="23 24">L21-Fru-AB</strain>
    </source>
</reference>
<dbReference type="CDD" id="cd00982">
    <property type="entry name" value="gltB_C"/>
    <property type="match status" value="1"/>
</dbReference>
<dbReference type="FunFam" id="3.20.20.70:FF:000031">
    <property type="entry name" value="Glutamate synthase 1 [NADH]"/>
    <property type="match status" value="1"/>
</dbReference>
<keyword evidence="14" id="KW-0411">Iron-sulfur</keyword>
<dbReference type="KEGG" id="vbl:L21SP4_01294"/>
<dbReference type="FunFam" id="2.160.20.60:FF:000001">
    <property type="entry name" value="Glutamate synthase, large subunit"/>
    <property type="match status" value="1"/>
</dbReference>
<dbReference type="Gene3D" id="3.20.20.70">
    <property type="entry name" value="Aldolase class I"/>
    <property type="match status" value="2"/>
</dbReference>
<evidence type="ECO:0000256" key="15">
    <source>
        <dbReference type="ARBA" id="ARBA00023164"/>
    </source>
</evidence>
<dbReference type="PATRIC" id="fig|1609981.3.peg.1345"/>
<evidence type="ECO:0000313" key="23">
    <source>
        <dbReference type="EMBL" id="AKJ64542.1"/>
    </source>
</evidence>
<evidence type="ECO:0000259" key="22">
    <source>
        <dbReference type="PROSITE" id="PS51278"/>
    </source>
</evidence>
<comment type="cofactor">
    <cofactor evidence="1">
        <name>FMN</name>
        <dbReference type="ChEBI" id="CHEBI:58210"/>
    </cofactor>
</comment>
<keyword evidence="13" id="KW-0408">Iron</keyword>
<name>A0A0G3EGK1_9BACT</name>
<evidence type="ECO:0000256" key="12">
    <source>
        <dbReference type="ARBA" id="ARBA00023002"/>
    </source>
</evidence>
<dbReference type="STRING" id="1307763.L21SP4_01294"/>
<keyword evidence="16" id="KW-0003">3Fe-4S</keyword>
<evidence type="ECO:0000256" key="8">
    <source>
        <dbReference type="ARBA" id="ARBA00022643"/>
    </source>
</evidence>
<dbReference type="CDD" id="cd02808">
    <property type="entry name" value="GltS_FMN"/>
    <property type="match status" value="1"/>
</dbReference>
<comment type="catalytic activity">
    <reaction evidence="18">
        <text>2 L-glutamate + NADP(+) = L-glutamine + 2-oxoglutarate + NADPH + H(+)</text>
        <dbReference type="Rhea" id="RHEA:15501"/>
        <dbReference type="ChEBI" id="CHEBI:15378"/>
        <dbReference type="ChEBI" id="CHEBI:16810"/>
        <dbReference type="ChEBI" id="CHEBI:29985"/>
        <dbReference type="ChEBI" id="CHEBI:57783"/>
        <dbReference type="ChEBI" id="CHEBI:58349"/>
        <dbReference type="ChEBI" id="CHEBI:58359"/>
        <dbReference type="EC" id="1.4.1.13"/>
    </reaction>
</comment>
<protein>
    <recommendedName>
        <fullName evidence="19">Glutamate synthase [NADPH] large chain</fullName>
        <ecNumber evidence="5">1.4.1.13</ecNumber>
    </recommendedName>
    <alternativeName>
        <fullName evidence="20">Glutamate synthase subunit alpha</fullName>
    </alternativeName>
</protein>
<dbReference type="InterPro" id="IPR036485">
    <property type="entry name" value="Glu_synth_asu_C_sf"/>
</dbReference>
<evidence type="ECO:0000256" key="7">
    <source>
        <dbReference type="ARBA" id="ARBA00022630"/>
    </source>
</evidence>
<evidence type="ECO:0000256" key="16">
    <source>
        <dbReference type="ARBA" id="ARBA00023291"/>
    </source>
</evidence>
<dbReference type="EMBL" id="CP010904">
    <property type="protein sequence ID" value="AKJ64542.1"/>
    <property type="molecule type" value="Genomic_DNA"/>
</dbReference>
<dbReference type="Pfam" id="PF00310">
    <property type="entry name" value="GATase_2"/>
    <property type="match status" value="1"/>
</dbReference>
<comment type="cofactor">
    <cofactor evidence="3">
        <name>FAD</name>
        <dbReference type="ChEBI" id="CHEBI:57692"/>
    </cofactor>
</comment>
<dbReference type="InterPro" id="IPR029055">
    <property type="entry name" value="Ntn_hydrolases_N"/>
</dbReference>
<evidence type="ECO:0000256" key="10">
    <source>
        <dbReference type="ARBA" id="ARBA00022827"/>
    </source>
</evidence>
<dbReference type="CDD" id="cd00713">
    <property type="entry name" value="GltS"/>
    <property type="match status" value="1"/>
</dbReference>
<dbReference type="FunFam" id="3.60.20.10:FF:000001">
    <property type="entry name" value="Glutamate synthase, large subunit"/>
    <property type="match status" value="1"/>
</dbReference>
<evidence type="ECO:0000256" key="11">
    <source>
        <dbReference type="ARBA" id="ARBA00022962"/>
    </source>
</evidence>
<evidence type="ECO:0000256" key="2">
    <source>
        <dbReference type="ARBA" id="ARBA00001927"/>
    </source>
</evidence>
<dbReference type="GO" id="GO:0019676">
    <property type="term" value="P:ammonia assimilation cycle"/>
    <property type="evidence" value="ECO:0007669"/>
    <property type="project" value="TreeGrafter"/>
</dbReference>
<comment type="similarity">
    <text evidence="4">Belongs to the glutamate synthase family.</text>
</comment>
<keyword evidence="11" id="KW-0315">Glutamine amidotransferase</keyword>
<dbReference type="InterPro" id="IPR017932">
    <property type="entry name" value="GATase_2_dom"/>
</dbReference>
<proteinExistence type="inferred from homology"/>
<dbReference type="InterPro" id="IPR006982">
    <property type="entry name" value="Glu_synth_centr_N"/>
</dbReference>
<dbReference type="GO" id="GO:0004355">
    <property type="term" value="F:glutamate synthase (NADPH) activity"/>
    <property type="evidence" value="ECO:0007669"/>
    <property type="project" value="UniProtKB-EC"/>
</dbReference>
<evidence type="ECO:0000256" key="13">
    <source>
        <dbReference type="ARBA" id="ARBA00023004"/>
    </source>
</evidence>
<evidence type="ECO:0000256" key="14">
    <source>
        <dbReference type="ARBA" id="ARBA00023014"/>
    </source>
</evidence>
<keyword evidence="21" id="KW-0175">Coiled coil</keyword>
<gene>
    <name evidence="23" type="primary">gltB_2</name>
    <name evidence="23" type="ORF">L21SP4_01294</name>
</gene>
<dbReference type="PANTHER" id="PTHR11938:SF133">
    <property type="entry name" value="GLUTAMATE SYNTHASE (NADH)"/>
    <property type="match status" value="1"/>
</dbReference>
<keyword evidence="15" id="KW-0314">Glutamate biosynthesis</keyword>
<evidence type="ECO:0000256" key="1">
    <source>
        <dbReference type="ARBA" id="ARBA00001917"/>
    </source>
</evidence>
<dbReference type="Gene3D" id="2.160.20.60">
    <property type="entry name" value="Glutamate synthase, alpha subunit, C-terminal domain"/>
    <property type="match status" value="1"/>
</dbReference>
<evidence type="ECO:0000256" key="9">
    <source>
        <dbReference type="ARBA" id="ARBA00022723"/>
    </source>
</evidence>
<evidence type="ECO:0000313" key="24">
    <source>
        <dbReference type="Proteomes" id="UP000035268"/>
    </source>
</evidence>
<dbReference type="SUPFAM" id="SSF51395">
    <property type="entry name" value="FMN-linked oxidoreductases"/>
    <property type="match status" value="1"/>
</dbReference>
<dbReference type="EC" id="1.4.1.13" evidence="5"/>
<dbReference type="SUPFAM" id="SSF69336">
    <property type="entry name" value="Alpha subunit of glutamate synthase, C-terminal domain"/>
    <property type="match status" value="1"/>
</dbReference>
<comment type="pathway">
    <text evidence="17">Amino-acid biosynthesis; L-glutamate biosynthesis via GLT pathway; L-glutamate from 2-oxoglutarate and L-glutamine (NADP(+) route): step 1/1.</text>
</comment>
<evidence type="ECO:0000256" key="21">
    <source>
        <dbReference type="SAM" id="Coils"/>
    </source>
</evidence>
<comment type="cofactor">
    <cofactor evidence="2">
        <name>[3Fe-4S] cluster</name>
        <dbReference type="ChEBI" id="CHEBI:21137"/>
    </cofactor>
</comment>
<dbReference type="InterPro" id="IPR002932">
    <property type="entry name" value="Glu_synthdom"/>
</dbReference>
<keyword evidence="10" id="KW-0274">FAD</keyword>
<sequence length="1510" mass="166805">MIRGRGGAVGLYDPRHHHDNCGVGFVANMDGRPTRRIVEASIEVLENLLHRGATGADPETGDGAGVLVQLCDPFFRREASALDIELPEAGAYGVGMIFMPQDAERAALCRELIEEVTAEEGLECPGWREVPTDASVLGELGRREVPRVEQCFTVGAGRTGAELERKLYVLRKQVERRVAERMPEEDGFYIPSWSARTIVYKGLMLPGQVTGFYADLNDEAFTSAVAVVHQRYSTNTFPSWPLAQPFRYLAHNGEINTLRGNRNWMRSRERNLESDLFGRDIRKLAPVIEEGGSDSASLDNVVELLTQGGRDVHHALMMMIPQAWGEKYPLGPDLRGFFEYHAGLMEPWDGPAAVAFTDGRYVGASLDRNGLRPARYTVTKDGFVVFASEAGVLDIPIEEVAERGALRPGQMMLLDLDEQRILTDFEIKMHLAHRRPYRRWVEENKIRIHGFFGAVAPVETDAATILQRQKIFGYTREDLQLLLAGMASSAHEPVGSMGSDQPLAVLSEKPQLLYWYFKQLFAQVTNPPIDPIREELVMSLMTFIGNPDQILTEVPQHARLVKLDHPILSNEDLERIRSLNLPDFRCVTLPMLFPAGGEGEVLEEAIETLCAHAETSVRAGHRILVLSDRDADADRAPIPALLAVAAVNRHLVERGLRTSISVLVETGEAREVMHMALLLGYGASAINPWLAFESVAQMARRGDLSRDCGVCKALEHYIKANCKGLMKIMSKQGISTLRSYRSAQIFEAVGLNQRVIDRFFTGTPSRIEGIGLDEIAREANERHRAAFAPHPRAANILPAGGQYRYRNDGERHLWTPETISLLQRAARENDPGLYREYARRINDQTEHQSTLRGLFSFRETAPVALEEVEPAAEIARRFVTGAMSFGSISREAHETLAVAMNRLGGMSNSGEGGEDPARYEPLPGGDSRCSAIKQIASGRFGVTAEYLVHARELQIKIAQGAKPGEGGQLPGHKVNGEIARVRHSTPGVTLISPPPHHDIYSIEDIAQLIYDLKNANDEARVSVKLVSEVGVGTVAAGVAKGHADMILISGYDGGTGASPLSSIKHTGMPWELGLAETQQTLVANELRSRVRLQVDGQMKTGRDVVVGALLGAEEFGFATAALIVCGCVMMRKCHNNTCPVGIATQDPELRRRYTGRPEHVVNFLLMVAEEVRELMAQLGFRTMDAMVGRSDLLAMNRAIGFWKARGLDFSQIFYRADAPPEAVRCTIPQDHGLNEAVDYGLLPRIERALERKEPVELDLPVRNTHRTLGTILSSRIARRYGMEGLPDGTVTLRCRGSAGQSFAAFAARGMTFLLEGEANDYLGKGLSGARIIVRPPQGATFMPSEQIIAGNVALYGATCGELYLNGQAGERFAIRNSGARAVVEGIGDHGCEYMTGGRIVVLGPTGVNFGAGMSGGLAYVYDETGMFDDKCNLEMIDLELVEEEEDERELRELIEQHRQYTGSPKAAYILEHWDACRRRFIKVFPMEYRRVLGRMSREDEATEREEVMTR</sequence>
<dbReference type="PROSITE" id="PS51278">
    <property type="entry name" value="GATASE_TYPE_2"/>
    <property type="match status" value="1"/>
</dbReference>
<dbReference type="PANTHER" id="PTHR11938">
    <property type="entry name" value="FAD NADPH DEHYDROGENASE/OXIDOREDUCTASE"/>
    <property type="match status" value="1"/>
</dbReference>